<dbReference type="Proteomes" id="UP000494265">
    <property type="component" value="Unassembled WGS sequence"/>
</dbReference>
<organism evidence="1">
    <name type="scientific">Ligilactobacillus agilis</name>
    <dbReference type="NCBI Taxonomy" id="1601"/>
    <lineage>
        <taxon>Bacteria</taxon>
        <taxon>Bacillati</taxon>
        <taxon>Bacillota</taxon>
        <taxon>Bacilli</taxon>
        <taxon>Lactobacillales</taxon>
        <taxon>Lactobacillaceae</taxon>
        <taxon>Ligilactobacillus</taxon>
    </lineage>
</organism>
<protein>
    <submittedName>
        <fullName evidence="1">Uncharacterized protein</fullName>
    </submittedName>
</protein>
<sequence>MSKLQFDARFHEWVDMKDGFYSWLLVYNTPNSPFIPNAPVSQYVEQAYASLVRNKLGKLDIRISALLRIRADLNIASVDGKGYPFLAGHYVGNNIIGFDQVRETYLVDHQTFITLDMLNHIIDLNKPEELTRPEVKTDPQLNAQLMAWRKSNLITAQYAVECAKTGAPLFSEVDYGNNPGDKPIALIDGNAVTFNSIIHQADATSDYLPD</sequence>
<reference evidence="1" key="1">
    <citation type="submission" date="2019-10" db="EMBL/GenBank/DDBJ databases">
        <title>Lactobacillus agilis SY212 Whole Genome Sequencing Project.</title>
        <authorList>
            <person name="Suzuki S."/>
            <person name="Endo A."/>
            <person name="Maeno S."/>
            <person name="Shiwa Y."/>
            <person name="Matsutani M."/>
            <person name="Kajikawa A."/>
        </authorList>
    </citation>
    <scope>NUCLEOTIDE SEQUENCE</scope>
    <source>
        <strain evidence="1">SY212</strain>
    </source>
</reference>
<comment type="caution">
    <text evidence="1">The sequence shown here is derived from an EMBL/GenBank/DDBJ whole genome shotgun (WGS) entry which is preliminary data.</text>
</comment>
<dbReference type="EMBL" id="BLAM01000191">
    <property type="protein sequence ID" value="GET06961.1"/>
    <property type="molecule type" value="Genomic_DNA"/>
</dbReference>
<evidence type="ECO:0000313" key="1">
    <source>
        <dbReference type="EMBL" id="GET06961.1"/>
    </source>
</evidence>
<accession>A0A6F9XNV5</accession>
<gene>
    <name evidence="1" type="ORF">SY212_19910</name>
</gene>
<proteinExistence type="predicted"/>
<dbReference type="AlphaFoldDB" id="A0A6F9XNV5"/>
<dbReference type="RefSeq" id="WP_172585151.1">
    <property type="nucleotide sequence ID" value="NZ_BLAM01000191.1"/>
</dbReference>
<name>A0A6F9XNV5_9LACO</name>